<protein>
    <submittedName>
        <fullName evidence="2">Uncharacterized protein</fullName>
    </submittedName>
</protein>
<reference evidence="2 3" key="1">
    <citation type="journal article" date="2018" name="Front. Plant Sci.">
        <title>Red Clover (Trifolium pratense) and Zigzag Clover (T. medium) - A Picture of Genomic Similarities and Differences.</title>
        <authorList>
            <person name="Dluhosova J."/>
            <person name="Istvanek J."/>
            <person name="Nedelnik J."/>
            <person name="Repkova J."/>
        </authorList>
    </citation>
    <scope>NUCLEOTIDE SEQUENCE [LARGE SCALE GENOMIC DNA]</scope>
    <source>
        <strain evidence="3">cv. 10/8</strain>
        <tissue evidence="2">Leaf</tissue>
    </source>
</reference>
<feature type="region of interest" description="Disordered" evidence="1">
    <location>
        <begin position="31"/>
        <end position="57"/>
    </location>
</feature>
<dbReference type="AlphaFoldDB" id="A0A392TNK2"/>
<sequence length="57" mass="6420">RQNTQLAMGCSRPEEENLTTVTFLVLSLEADSEHSNRSSKPLEHGIQDTRYQVTTTV</sequence>
<keyword evidence="3" id="KW-1185">Reference proteome</keyword>
<dbReference type="Proteomes" id="UP000265520">
    <property type="component" value="Unassembled WGS sequence"/>
</dbReference>
<organism evidence="2 3">
    <name type="scientific">Trifolium medium</name>
    <dbReference type="NCBI Taxonomy" id="97028"/>
    <lineage>
        <taxon>Eukaryota</taxon>
        <taxon>Viridiplantae</taxon>
        <taxon>Streptophyta</taxon>
        <taxon>Embryophyta</taxon>
        <taxon>Tracheophyta</taxon>
        <taxon>Spermatophyta</taxon>
        <taxon>Magnoliopsida</taxon>
        <taxon>eudicotyledons</taxon>
        <taxon>Gunneridae</taxon>
        <taxon>Pentapetalae</taxon>
        <taxon>rosids</taxon>
        <taxon>fabids</taxon>
        <taxon>Fabales</taxon>
        <taxon>Fabaceae</taxon>
        <taxon>Papilionoideae</taxon>
        <taxon>50 kb inversion clade</taxon>
        <taxon>NPAAA clade</taxon>
        <taxon>Hologalegina</taxon>
        <taxon>IRL clade</taxon>
        <taxon>Trifolieae</taxon>
        <taxon>Trifolium</taxon>
    </lineage>
</organism>
<comment type="caution">
    <text evidence="2">The sequence shown here is derived from an EMBL/GenBank/DDBJ whole genome shotgun (WGS) entry which is preliminary data.</text>
</comment>
<evidence type="ECO:0000256" key="1">
    <source>
        <dbReference type="SAM" id="MobiDB-lite"/>
    </source>
</evidence>
<name>A0A392TNK2_9FABA</name>
<accession>A0A392TNK2</accession>
<proteinExistence type="predicted"/>
<feature type="compositionally biased region" description="Basic and acidic residues" evidence="1">
    <location>
        <begin position="31"/>
        <end position="47"/>
    </location>
</feature>
<evidence type="ECO:0000313" key="3">
    <source>
        <dbReference type="Proteomes" id="UP000265520"/>
    </source>
</evidence>
<feature type="non-terminal residue" evidence="2">
    <location>
        <position position="1"/>
    </location>
</feature>
<dbReference type="EMBL" id="LXQA010620762">
    <property type="protein sequence ID" value="MCI62552.1"/>
    <property type="molecule type" value="Genomic_DNA"/>
</dbReference>
<evidence type="ECO:0000313" key="2">
    <source>
        <dbReference type="EMBL" id="MCI62552.1"/>
    </source>
</evidence>